<dbReference type="PROSITE" id="PS51257">
    <property type="entry name" value="PROKAR_LIPOPROTEIN"/>
    <property type="match status" value="1"/>
</dbReference>
<dbReference type="GO" id="GO:0005886">
    <property type="term" value="C:plasma membrane"/>
    <property type="evidence" value="ECO:0007669"/>
    <property type="project" value="UniProtKB-SubCell"/>
</dbReference>
<protein>
    <recommendedName>
        <fullName evidence="3">Endolytic peptidoglycan transglycosylase RlpA</fullName>
        <ecNumber evidence="3">4.2.2.-</ecNumber>
    </recommendedName>
</protein>
<dbReference type="GO" id="GO:0071555">
    <property type="term" value="P:cell wall organization"/>
    <property type="evidence" value="ECO:0007669"/>
    <property type="project" value="UniProtKB-KW"/>
</dbReference>
<dbReference type="PANTHER" id="PTHR34183">
    <property type="entry name" value="ENDOLYTIC PEPTIDOGLYCAN TRANSGLYCOSYLASE RLPA"/>
    <property type="match status" value="1"/>
</dbReference>
<evidence type="ECO:0000256" key="3">
    <source>
        <dbReference type="HAMAP-Rule" id="MF_02071"/>
    </source>
</evidence>
<dbReference type="InterPro" id="IPR036908">
    <property type="entry name" value="RlpA-like_sf"/>
</dbReference>
<feature type="region of interest" description="Disordered" evidence="5">
    <location>
        <begin position="149"/>
        <end position="186"/>
    </location>
</feature>
<evidence type="ECO:0000313" key="8">
    <source>
        <dbReference type="EMBL" id="TGY87925.1"/>
    </source>
</evidence>
<dbReference type="InterPro" id="IPR034718">
    <property type="entry name" value="RlpA"/>
</dbReference>
<feature type="domain" description="RlpA-like protein double-psi beta-barrel" evidence="7">
    <location>
        <begin position="57"/>
        <end position="145"/>
    </location>
</feature>
<evidence type="ECO:0000256" key="4">
    <source>
        <dbReference type="RuleBase" id="RU003495"/>
    </source>
</evidence>
<comment type="function">
    <text evidence="3">Lytic transglycosylase with a strong preference for naked glycan strands that lack stem peptides.</text>
</comment>
<dbReference type="Pfam" id="PF03330">
    <property type="entry name" value="DPBB_1"/>
    <property type="match status" value="1"/>
</dbReference>
<keyword evidence="1 3" id="KW-0456">Lyase</keyword>
<name>A0A4S2GXR1_9PROT</name>
<evidence type="ECO:0000256" key="6">
    <source>
        <dbReference type="SAM" id="SignalP"/>
    </source>
</evidence>
<dbReference type="GO" id="GO:0000270">
    <property type="term" value="P:peptidoglycan metabolic process"/>
    <property type="evidence" value="ECO:0007669"/>
    <property type="project" value="UniProtKB-UniRule"/>
</dbReference>
<proteinExistence type="inferred from homology"/>
<accession>A0A4S2GXR1</accession>
<sequence length="186" mass="19806">MKLVRLASALALTAALSACATPAPQTRPAAALPPDAGPGHPYVIEIGDADRPRAIFEGLASWYGERFHGRLTANGEIFDQHALTAAHPTLPMPSLARVTRLDTGASILVRVNDRGPFVDGRIIDLSYGAARELGFVEEGVAEVRIEALGPADPEDRAAPPMAFDPELGPPRFDPETRDPVTITAQR</sequence>
<dbReference type="EMBL" id="SRXW01000004">
    <property type="protein sequence ID" value="TGY87925.1"/>
    <property type="molecule type" value="Genomic_DNA"/>
</dbReference>
<comment type="caution">
    <text evidence="8">The sequence shown here is derived from an EMBL/GenBank/DDBJ whole genome shotgun (WGS) entry which is preliminary data.</text>
</comment>
<evidence type="ECO:0000256" key="1">
    <source>
        <dbReference type="ARBA" id="ARBA00023239"/>
    </source>
</evidence>
<evidence type="ECO:0000256" key="5">
    <source>
        <dbReference type="SAM" id="MobiDB-lite"/>
    </source>
</evidence>
<evidence type="ECO:0000313" key="9">
    <source>
        <dbReference type="Proteomes" id="UP000308054"/>
    </source>
</evidence>
<gene>
    <name evidence="3" type="primary">rlpA</name>
    <name evidence="8" type="ORF">E5163_13510</name>
</gene>
<organism evidence="8 9">
    <name type="scientific">Marinicauda algicola</name>
    <dbReference type="NCBI Taxonomy" id="2029849"/>
    <lineage>
        <taxon>Bacteria</taxon>
        <taxon>Pseudomonadati</taxon>
        <taxon>Pseudomonadota</taxon>
        <taxon>Alphaproteobacteria</taxon>
        <taxon>Maricaulales</taxon>
        <taxon>Maricaulaceae</taxon>
        <taxon>Marinicauda</taxon>
    </lineage>
</organism>
<dbReference type="PANTHER" id="PTHR34183:SF1">
    <property type="entry name" value="ENDOLYTIC PEPTIDOGLYCAN TRANSGLYCOSYLASE RLPA"/>
    <property type="match status" value="1"/>
</dbReference>
<dbReference type="InterPro" id="IPR009009">
    <property type="entry name" value="RlpA-like_DPBB"/>
</dbReference>
<evidence type="ECO:0000259" key="7">
    <source>
        <dbReference type="Pfam" id="PF03330"/>
    </source>
</evidence>
<dbReference type="SUPFAM" id="SSF50685">
    <property type="entry name" value="Barwin-like endoglucanases"/>
    <property type="match status" value="1"/>
</dbReference>
<keyword evidence="2 3" id="KW-0961">Cell wall biogenesis/degradation</keyword>
<feature type="signal peptide" evidence="6">
    <location>
        <begin position="1"/>
        <end position="20"/>
    </location>
</feature>
<keyword evidence="9" id="KW-1185">Reference proteome</keyword>
<dbReference type="Proteomes" id="UP000308054">
    <property type="component" value="Unassembled WGS sequence"/>
</dbReference>
<dbReference type="Gene3D" id="2.40.40.10">
    <property type="entry name" value="RlpA-like domain"/>
    <property type="match status" value="1"/>
</dbReference>
<reference evidence="8 9" key="1">
    <citation type="journal article" date="2017" name="Int. J. Syst. Evol. Microbiol.">
        <title>Marinicauda algicola sp. nov., isolated from a marine red alga Rhodosorus marinus.</title>
        <authorList>
            <person name="Jeong S.E."/>
            <person name="Jeon S.H."/>
            <person name="Chun B.H."/>
            <person name="Kim D.W."/>
            <person name="Jeon C.O."/>
        </authorList>
    </citation>
    <scope>NUCLEOTIDE SEQUENCE [LARGE SCALE GENOMIC DNA]</scope>
    <source>
        <strain evidence="8 9">JCM 31718</strain>
    </source>
</reference>
<keyword evidence="3" id="KW-0449">Lipoprotein</keyword>
<dbReference type="NCBIfam" id="TIGR00413">
    <property type="entry name" value="rlpA"/>
    <property type="match status" value="1"/>
</dbReference>
<keyword evidence="3" id="KW-0564">Palmitate</keyword>
<dbReference type="EC" id="4.2.2.-" evidence="3"/>
<keyword evidence="3" id="KW-1003">Cell membrane</keyword>
<dbReference type="AlphaFoldDB" id="A0A4S2GXR1"/>
<keyword evidence="3" id="KW-0472">Membrane</keyword>
<dbReference type="GO" id="GO:0008932">
    <property type="term" value="F:lytic endotransglycosylase activity"/>
    <property type="evidence" value="ECO:0007669"/>
    <property type="project" value="UniProtKB-UniRule"/>
</dbReference>
<keyword evidence="6" id="KW-0732">Signal</keyword>
<dbReference type="RefSeq" id="WP_135996870.1">
    <property type="nucleotide sequence ID" value="NZ_CP071057.1"/>
</dbReference>
<comment type="subcellular location">
    <subcellularLocation>
        <location evidence="3">Cell membrane</location>
        <topology evidence="3">Lipid-anchor</topology>
    </subcellularLocation>
</comment>
<evidence type="ECO:0000256" key="2">
    <source>
        <dbReference type="ARBA" id="ARBA00023316"/>
    </source>
</evidence>
<dbReference type="InterPro" id="IPR012997">
    <property type="entry name" value="RplA"/>
</dbReference>
<comment type="similarity">
    <text evidence="3 4">Belongs to the RlpA family.</text>
</comment>
<feature type="chain" id="PRO_5021058158" description="Endolytic peptidoglycan transglycosylase RlpA" evidence="6">
    <location>
        <begin position="21"/>
        <end position="186"/>
    </location>
</feature>
<dbReference type="OrthoDB" id="9779128at2"/>
<dbReference type="HAMAP" id="MF_02071">
    <property type="entry name" value="RlpA"/>
    <property type="match status" value="1"/>
</dbReference>
<dbReference type="CDD" id="cd22268">
    <property type="entry name" value="DPBB_RlpA-like"/>
    <property type="match status" value="1"/>
</dbReference>